<organism evidence="2 3">
    <name type="scientific">Desulfomicrobium orale DSM 12838</name>
    <dbReference type="NCBI Taxonomy" id="888061"/>
    <lineage>
        <taxon>Bacteria</taxon>
        <taxon>Pseudomonadati</taxon>
        <taxon>Thermodesulfobacteriota</taxon>
        <taxon>Desulfovibrionia</taxon>
        <taxon>Desulfovibrionales</taxon>
        <taxon>Desulfomicrobiaceae</taxon>
        <taxon>Desulfomicrobium</taxon>
    </lineage>
</organism>
<feature type="transmembrane region" description="Helical" evidence="1">
    <location>
        <begin position="111"/>
        <end position="130"/>
    </location>
</feature>
<dbReference type="Proteomes" id="UP000063964">
    <property type="component" value="Chromosome"/>
</dbReference>
<evidence type="ECO:0000256" key="1">
    <source>
        <dbReference type="SAM" id="Phobius"/>
    </source>
</evidence>
<reference evidence="3" key="1">
    <citation type="submission" date="2016-02" db="EMBL/GenBank/DDBJ databases">
        <authorList>
            <person name="Holder M.E."/>
            <person name="Ajami N.J."/>
            <person name="Petrosino J.F."/>
        </authorList>
    </citation>
    <scope>NUCLEOTIDE SEQUENCE [LARGE SCALE GENOMIC DNA]</scope>
    <source>
        <strain evidence="3">DSM 12838</strain>
    </source>
</reference>
<name>A0A109W6H6_9BACT</name>
<dbReference type="OrthoDB" id="5471651at2"/>
<dbReference type="KEGG" id="doa:AXF15_11260"/>
<keyword evidence="1" id="KW-1133">Transmembrane helix</keyword>
<keyword evidence="1" id="KW-0812">Transmembrane</keyword>
<keyword evidence="3" id="KW-1185">Reference proteome</keyword>
<keyword evidence="1" id="KW-0472">Membrane</keyword>
<sequence>MEEVEKDSAQDLAEEIEEIVEILPNLKLRLETCPRCSYKRQPWDEKFVSAFECPKCGVMYAVALEEMSRLNRGQRLKDEEEAELLRQAQEIGKAIGKGTGGAMFAGEERSWVVAAIILVVVLVVVAIFFLL</sequence>
<protein>
    <submittedName>
        <fullName evidence="2">Uncharacterized protein</fullName>
    </submittedName>
</protein>
<dbReference type="RefSeq" id="WP_066607501.1">
    <property type="nucleotide sequence ID" value="NZ_CP014230.1"/>
</dbReference>
<evidence type="ECO:0000313" key="3">
    <source>
        <dbReference type="Proteomes" id="UP000063964"/>
    </source>
</evidence>
<dbReference type="AlphaFoldDB" id="A0A109W6H6"/>
<proteinExistence type="predicted"/>
<gene>
    <name evidence="2" type="ORF">AXF15_11260</name>
</gene>
<accession>A0A109W6H6</accession>
<dbReference type="EMBL" id="CP014230">
    <property type="protein sequence ID" value="AMD93620.1"/>
    <property type="molecule type" value="Genomic_DNA"/>
</dbReference>
<evidence type="ECO:0000313" key="2">
    <source>
        <dbReference type="EMBL" id="AMD93620.1"/>
    </source>
</evidence>